<evidence type="ECO:0000313" key="3">
    <source>
        <dbReference type="Proteomes" id="UP000438429"/>
    </source>
</evidence>
<dbReference type="EMBL" id="VEVO01000018">
    <property type="protein sequence ID" value="KAF0027544.1"/>
    <property type="molecule type" value="Genomic_DNA"/>
</dbReference>
<reference evidence="2 3" key="1">
    <citation type="submission" date="2019-06" db="EMBL/GenBank/DDBJ databases">
        <title>Draft genomes of female and male turbot (Scophthalmus maximus).</title>
        <authorList>
            <person name="Xu H."/>
            <person name="Xu X.-W."/>
            <person name="Shao C."/>
            <person name="Chen S."/>
        </authorList>
    </citation>
    <scope>NUCLEOTIDE SEQUENCE [LARGE SCALE GENOMIC DNA]</scope>
    <source>
        <strain evidence="2">Ysfricsl-2016a</strain>
        <tissue evidence="2">Blood</tissue>
    </source>
</reference>
<accession>A0A6A4SA09</accession>
<gene>
    <name evidence="2" type="ORF">F2P81_020285</name>
</gene>
<dbReference type="AlphaFoldDB" id="A0A6A4SA09"/>
<proteinExistence type="predicted"/>
<evidence type="ECO:0000256" key="1">
    <source>
        <dbReference type="SAM" id="MobiDB-lite"/>
    </source>
</evidence>
<evidence type="ECO:0000313" key="2">
    <source>
        <dbReference type="EMBL" id="KAF0027544.1"/>
    </source>
</evidence>
<name>A0A6A4SA09_SCOMX</name>
<organism evidence="2 3">
    <name type="scientific">Scophthalmus maximus</name>
    <name type="common">Turbot</name>
    <name type="synonym">Psetta maxima</name>
    <dbReference type="NCBI Taxonomy" id="52904"/>
    <lineage>
        <taxon>Eukaryota</taxon>
        <taxon>Metazoa</taxon>
        <taxon>Chordata</taxon>
        <taxon>Craniata</taxon>
        <taxon>Vertebrata</taxon>
        <taxon>Euteleostomi</taxon>
        <taxon>Actinopterygii</taxon>
        <taxon>Neopterygii</taxon>
        <taxon>Teleostei</taxon>
        <taxon>Neoteleostei</taxon>
        <taxon>Acanthomorphata</taxon>
        <taxon>Carangaria</taxon>
        <taxon>Pleuronectiformes</taxon>
        <taxon>Pleuronectoidei</taxon>
        <taxon>Scophthalmidae</taxon>
        <taxon>Scophthalmus</taxon>
    </lineage>
</organism>
<dbReference type="Proteomes" id="UP000438429">
    <property type="component" value="Unassembled WGS sequence"/>
</dbReference>
<protein>
    <submittedName>
        <fullName evidence="2">Uncharacterized protein</fullName>
    </submittedName>
</protein>
<sequence>MAAAQPSRPPERCQTVDNAQRRWNRRRGKKECPSLVLDLSSRLPFRGPVEWQEETRRTRGLLGHRAVGWEVIRVQKHERRSLTSRSEESFVTDVRQRALVTSHGGQGREDDASTVAQKV</sequence>
<feature type="region of interest" description="Disordered" evidence="1">
    <location>
        <begin position="1"/>
        <end position="28"/>
    </location>
</feature>
<feature type="region of interest" description="Disordered" evidence="1">
    <location>
        <begin position="100"/>
        <end position="119"/>
    </location>
</feature>
<comment type="caution">
    <text evidence="2">The sequence shown here is derived from an EMBL/GenBank/DDBJ whole genome shotgun (WGS) entry which is preliminary data.</text>
</comment>